<dbReference type="EMBL" id="LVEP01000002">
    <property type="protein sequence ID" value="OCB78713.1"/>
    <property type="molecule type" value="Genomic_DNA"/>
</dbReference>
<dbReference type="Proteomes" id="UP000093510">
    <property type="component" value="Unassembled WGS sequence"/>
</dbReference>
<protein>
    <recommendedName>
        <fullName evidence="3">Lipopolysaccharide biosynthesis protein</fullName>
    </recommendedName>
</protein>
<dbReference type="RefSeq" id="WP_066331585.1">
    <property type="nucleotide sequence ID" value="NZ_CP017688.1"/>
</dbReference>
<accession>A0A1B9E9V0</accession>
<evidence type="ECO:0000313" key="1">
    <source>
        <dbReference type="EMBL" id="OCB78713.1"/>
    </source>
</evidence>
<name>A0A1B9E9V0_9FLAO</name>
<organism evidence="1 2">
    <name type="scientific">Flavobacterium crassostreae</name>
    <dbReference type="NCBI Taxonomy" id="1763534"/>
    <lineage>
        <taxon>Bacteria</taxon>
        <taxon>Pseudomonadati</taxon>
        <taxon>Bacteroidota</taxon>
        <taxon>Flavobacteriia</taxon>
        <taxon>Flavobacteriales</taxon>
        <taxon>Flavobacteriaceae</taxon>
        <taxon>Flavobacterium</taxon>
    </lineage>
</organism>
<dbReference type="OrthoDB" id="3251881at2"/>
<reference evidence="1 2" key="1">
    <citation type="submission" date="2016-03" db="EMBL/GenBank/DDBJ databases">
        <authorList>
            <person name="Ploux O."/>
        </authorList>
    </citation>
    <scope>NUCLEOTIDE SEQUENCE [LARGE SCALE GENOMIC DNA]</scope>
    <source>
        <strain evidence="1 2">LPB0076</strain>
    </source>
</reference>
<evidence type="ECO:0000313" key="2">
    <source>
        <dbReference type="Proteomes" id="UP000093510"/>
    </source>
</evidence>
<keyword evidence="2" id="KW-1185">Reference proteome</keyword>
<dbReference type="AlphaFoldDB" id="A0A1B9E9V0"/>
<comment type="caution">
    <text evidence="1">The sequence shown here is derived from an EMBL/GenBank/DDBJ whole genome shotgun (WGS) entry which is preliminary data.</text>
</comment>
<proteinExistence type="predicted"/>
<dbReference type="STRING" id="1763534.GCA_001831475_01642"/>
<evidence type="ECO:0008006" key="3">
    <source>
        <dbReference type="Google" id="ProtNLM"/>
    </source>
</evidence>
<sequence length="337" mass="39558">MKKQFEGKKIILAITSDFKIYECFIENLNLLGFETVLLCDNTPFRYKSNTHKVISFLRKVFLGDKSYKKKLQSAFRNATYLDTLHHVPNDFDYGLVIRPDLFDQNILELVQQKTKELYAYQWDGLNRFPMAATTIPLFKKFYVFDKQDLVNNPKVSILNNFYFDCYTAIFDSKKPAFDVYYLGSFDDRMDTLLVVCEQLHKLGLKLNINIMAKKSKAKKLKQYPYINILKKPISFKENLVHVANTKIILDMAHDSLHKGLSFRPFEALGYHKKLITTNTAIKDYDFYTQNNIHIYDNPTNLALFIKTDLVEIKPEIKHKYSFSYWIEHTLQITGSQP</sequence>
<gene>
    <name evidence="1" type="ORF">LPBF_01590</name>
</gene>